<feature type="domain" description="GIY-YIG" evidence="2">
    <location>
        <begin position="2"/>
        <end position="78"/>
    </location>
</feature>
<dbReference type="RefSeq" id="WP_072553086.1">
    <property type="nucleotide sequence ID" value="NZ_CP018153.1"/>
</dbReference>
<accession>A0A1L3J5L1</accession>
<gene>
    <name evidence="3" type="ORF">LPB144_08485</name>
</gene>
<dbReference type="PANTHER" id="PTHR34477">
    <property type="entry name" value="UPF0213 PROTEIN YHBQ"/>
    <property type="match status" value="1"/>
</dbReference>
<evidence type="ECO:0000313" key="4">
    <source>
        <dbReference type="Proteomes" id="UP000182510"/>
    </source>
</evidence>
<dbReference type="PROSITE" id="PS50164">
    <property type="entry name" value="GIY_YIG"/>
    <property type="match status" value="1"/>
</dbReference>
<evidence type="ECO:0000313" key="3">
    <source>
        <dbReference type="EMBL" id="APG60439.1"/>
    </source>
</evidence>
<dbReference type="InterPro" id="IPR000305">
    <property type="entry name" value="GIY-YIG_endonuc"/>
</dbReference>
<dbReference type="Gene3D" id="3.40.1440.10">
    <property type="entry name" value="GIY-YIG endonuclease"/>
    <property type="match status" value="1"/>
</dbReference>
<dbReference type="Pfam" id="PF01541">
    <property type="entry name" value="GIY-YIG"/>
    <property type="match status" value="1"/>
</dbReference>
<evidence type="ECO:0000259" key="2">
    <source>
        <dbReference type="PROSITE" id="PS50164"/>
    </source>
</evidence>
<dbReference type="EMBL" id="CP018153">
    <property type="protein sequence ID" value="APG60439.1"/>
    <property type="molecule type" value="Genomic_DNA"/>
</dbReference>
<dbReference type="STRING" id="1913577.LPB144_08485"/>
<organism evidence="3 4">
    <name type="scientific">Christiangramia salexigens</name>
    <dbReference type="NCBI Taxonomy" id="1913577"/>
    <lineage>
        <taxon>Bacteria</taxon>
        <taxon>Pseudomonadati</taxon>
        <taxon>Bacteroidota</taxon>
        <taxon>Flavobacteriia</taxon>
        <taxon>Flavobacteriales</taxon>
        <taxon>Flavobacteriaceae</taxon>
        <taxon>Christiangramia</taxon>
    </lineage>
</organism>
<dbReference type="SUPFAM" id="SSF82771">
    <property type="entry name" value="GIY-YIG endonuclease"/>
    <property type="match status" value="1"/>
</dbReference>
<dbReference type="PANTHER" id="PTHR34477:SF1">
    <property type="entry name" value="UPF0213 PROTEIN YHBQ"/>
    <property type="match status" value="1"/>
</dbReference>
<dbReference type="AlphaFoldDB" id="A0A1L3J5L1"/>
<keyword evidence="4" id="KW-1185">Reference proteome</keyword>
<dbReference type="Proteomes" id="UP000182510">
    <property type="component" value="Chromosome"/>
</dbReference>
<proteinExistence type="inferred from homology"/>
<dbReference type="SMART" id="SM00465">
    <property type="entry name" value="GIYc"/>
    <property type="match status" value="1"/>
</dbReference>
<dbReference type="CDD" id="cd10456">
    <property type="entry name" value="GIY-YIG_UPF0213"/>
    <property type="match status" value="1"/>
</dbReference>
<dbReference type="KEGG" id="grl:LPB144_08485"/>
<sequence length="96" mass="11202">MELSYVYILRCSDGTYYTGVASNLEKRLVDHQMGEDPKSYTAKRRPVELVWYSEFSDITIAISKEKQIKNWSKFKKEALIAGRYSDLPNLAKKKFN</sequence>
<evidence type="ECO:0000256" key="1">
    <source>
        <dbReference type="ARBA" id="ARBA00007435"/>
    </source>
</evidence>
<dbReference type="OrthoDB" id="1495241at2"/>
<dbReference type="InterPro" id="IPR050190">
    <property type="entry name" value="UPF0213_domain"/>
</dbReference>
<dbReference type="InterPro" id="IPR035901">
    <property type="entry name" value="GIY-YIG_endonuc_sf"/>
</dbReference>
<reference evidence="3 4" key="1">
    <citation type="submission" date="2016-11" db="EMBL/GenBank/DDBJ databases">
        <title>Gramella sp. LPB0144 isolated from marine environment.</title>
        <authorList>
            <person name="Kim E."/>
            <person name="Yi H."/>
        </authorList>
    </citation>
    <scope>NUCLEOTIDE SEQUENCE [LARGE SCALE GENOMIC DNA]</scope>
    <source>
        <strain evidence="3 4">LPB0144</strain>
    </source>
</reference>
<protein>
    <recommendedName>
        <fullName evidence="2">GIY-YIG domain-containing protein</fullName>
    </recommendedName>
</protein>
<comment type="similarity">
    <text evidence="1">Belongs to the UPF0213 family.</text>
</comment>
<name>A0A1L3J5L1_9FLAO</name>